<organism evidence="9 10">
    <name type="scientific">Candidatus Yanofskybacteria bacterium RIFCSPHIGHO2_01_FULL_41_26</name>
    <dbReference type="NCBI Taxonomy" id="1802661"/>
    <lineage>
        <taxon>Bacteria</taxon>
        <taxon>Candidatus Yanofskyibacteriota</taxon>
    </lineage>
</organism>
<dbReference type="NCBIfam" id="TIGR03025">
    <property type="entry name" value="EPS_sugtrans"/>
    <property type="match status" value="1"/>
</dbReference>
<evidence type="ECO:0000256" key="2">
    <source>
        <dbReference type="ARBA" id="ARBA00006464"/>
    </source>
</evidence>
<keyword evidence="6 7" id="KW-0472">Membrane</keyword>
<evidence type="ECO:0000313" key="10">
    <source>
        <dbReference type="Proteomes" id="UP000176893"/>
    </source>
</evidence>
<feature type="transmembrane region" description="Helical" evidence="7">
    <location>
        <begin position="117"/>
        <end position="134"/>
    </location>
</feature>
<keyword evidence="5 7" id="KW-1133">Transmembrane helix</keyword>
<dbReference type="PANTHER" id="PTHR30576:SF0">
    <property type="entry name" value="UNDECAPRENYL-PHOSPHATE N-ACETYLGALACTOSAMINYL 1-PHOSPHATE TRANSFERASE-RELATED"/>
    <property type="match status" value="1"/>
</dbReference>
<comment type="similarity">
    <text evidence="2">Belongs to the bacterial sugar transferase family.</text>
</comment>
<dbReference type="Pfam" id="PF02397">
    <property type="entry name" value="Bac_transf"/>
    <property type="match status" value="1"/>
</dbReference>
<dbReference type="PANTHER" id="PTHR30576">
    <property type="entry name" value="COLANIC BIOSYNTHESIS UDP-GLUCOSE LIPID CARRIER TRANSFERASE"/>
    <property type="match status" value="1"/>
</dbReference>
<dbReference type="GO" id="GO:0016780">
    <property type="term" value="F:phosphotransferase activity, for other substituted phosphate groups"/>
    <property type="evidence" value="ECO:0007669"/>
    <property type="project" value="TreeGrafter"/>
</dbReference>
<dbReference type="Proteomes" id="UP000176893">
    <property type="component" value="Unassembled WGS sequence"/>
</dbReference>
<feature type="transmembrane region" description="Helical" evidence="7">
    <location>
        <begin position="52"/>
        <end position="73"/>
    </location>
</feature>
<evidence type="ECO:0000256" key="7">
    <source>
        <dbReference type="SAM" id="Phobius"/>
    </source>
</evidence>
<feature type="domain" description="Bacterial sugar transferase" evidence="8">
    <location>
        <begin position="268"/>
        <end position="455"/>
    </location>
</feature>
<feature type="transmembrane region" description="Helical" evidence="7">
    <location>
        <begin position="7"/>
        <end position="30"/>
    </location>
</feature>
<evidence type="ECO:0000256" key="3">
    <source>
        <dbReference type="ARBA" id="ARBA00022679"/>
    </source>
</evidence>
<sequence length="461" mass="52594">MKKADLFFNVLCLPTDFLMLLAAGATTYVLRTEILRTFRPVFFEFNLPLDKYLYLVIFVSVLFLVSYAISGLYSMKARMGVAEEFFKILVSSSAAVMAVIVYIFLRQELFNSRFLVLGGWFFAVIFVFLGRILIRYLQDFFVSKYDFGIHKIMVVGNDRVALNIVNDIQNKPSSGYRIVKHLLSLEIDKVRSSAGNPGVDEVILANHDYPADKIIELIDFCNENHLVFKFVPSLNQTMTANYEVGVINGMPLIELKRTVLDGWGKVIKRVLDVFSGILGLLIFSPLMTIIAFAIKWETEGPVFVRLKRVSKNKEFELIKFRGMIENAEKLKSQLAIFNERQDGPLFKIKNDPRVTGVGCFIRKFRLDEIPQFWNILKGDISLVGPRPHQPDEISKYEKHHKRVLAIKAGATGLAQISGSSDLPFDQEVALDTFYIENWSMLLDLKIIFRTILKIISDRSAV</sequence>
<gene>
    <name evidence="9" type="ORF">A2649_02860</name>
</gene>
<dbReference type="InterPro" id="IPR017475">
    <property type="entry name" value="EPS_sugar_tfrase"/>
</dbReference>
<evidence type="ECO:0000256" key="1">
    <source>
        <dbReference type="ARBA" id="ARBA00004141"/>
    </source>
</evidence>
<reference evidence="9 10" key="1">
    <citation type="journal article" date="2016" name="Nat. Commun.">
        <title>Thousands of microbial genomes shed light on interconnected biogeochemical processes in an aquifer system.</title>
        <authorList>
            <person name="Anantharaman K."/>
            <person name="Brown C.T."/>
            <person name="Hug L.A."/>
            <person name="Sharon I."/>
            <person name="Castelle C.J."/>
            <person name="Probst A.J."/>
            <person name="Thomas B.C."/>
            <person name="Singh A."/>
            <person name="Wilkins M.J."/>
            <person name="Karaoz U."/>
            <person name="Brodie E.L."/>
            <person name="Williams K.H."/>
            <person name="Hubbard S.S."/>
            <person name="Banfield J.F."/>
        </authorList>
    </citation>
    <scope>NUCLEOTIDE SEQUENCE [LARGE SCALE GENOMIC DNA]</scope>
</reference>
<name>A0A1F8EC43_9BACT</name>
<evidence type="ECO:0000256" key="6">
    <source>
        <dbReference type="ARBA" id="ARBA00023136"/>
    </source>
</evidence>
<dbReference type="EMBL" id="MGJB01000015">
    <property type="protein sequence ID" value="OGM98491.1"/>
    <property type="molecule type" value="Genomic_DNA"/>
</dbReference>
<proteinExistence type="inferred from homology"/>
<dbReference type="GO" id="GO:0016020">
    <property type="term" value="C:membrane"/>
    <property type="evidence" value="ECO:0007669"/>
    <property type="project" value="UniProtKB-SubCell"/>
</dbReference>
<feature type="transmembrane region" description="Helical" evidence="7">
    <location>
        <begin position="273"/>
        <end position="294"/>
    </location>
</feature>
<feature type="transmembrane region" description="Helical" evidence="7">
    <location>
        <begin position="85"/>
        <end position="105"/>
    </location>
</feature>
<dbReference type="InterPro" id="IPR003362">
    <property type="entry name" value="Bact_transf"/>
</dbReference>
<keyword evidence="4 7" id="KW-0812">Transmembrane</keyword>
<evidence type="ECO:0000259" key="8">
    <source>
        <dbReference type="Pfam" id="PF02397"/>
    </source>
</evidence>
<evidence type="ECO:0000256" key="5">
    <source>
        <dbReference type="ARBA" id="ARBA00022989"/>
    </source>
</evidence>
<protein>
    <recommendedName>
        <fullName evidence="8">Bacterial sugar transferase domain-containing protein</fullName>
    </recommendedName>
</protein>
<dbReference type="STRING" id="1802661.A2649_02860"/>
<accession>A0A1F8EC43</accession>
<keyword evidence="3" id="KW-0808">Transferase</keyword>
<dbReference type="Gene3D" id="3.40.50.720">
    <property type="entry name" value="NAD(P)-binding Rossmann-like Domain"/>
    <property type="match status" value="1"/>
</dbReference>
<evidence type="ECO:0000313" key="9">
    <source>
        <dbReference type="EMBL" id="OGM98491.1"/>
    </source>
</evidence>
<evidence type="ECO:0000256" key="4">
    <source>
        <dbReference type="ARBA" id="ARBA00022692"/>
    </source>
</evidence>
<comment type="caution">
    <text evidence="9">The sequence shown here is derived from an EMBL/GenBank/DDBJ whole genome shotgun (WGS) entry which is preliminary data.</text>
</comment>
<dbReference type="AlphaFoldDB" id="A0A1F8EC43"/>
<comment type="subcellular location">
    <subcellularLocation>
        <location evidence="1">Membrane</location>
        <topology evidence="1">Multi-pass membrane protein</topology>
    </subcellularLocation>
</comment>